<name>A0ABR0KDU8_9EURO</name>
<dbReference type="SUPFAM" id="SSF52096">
    <property type="entry name" value="ClpP/crotonase"/>
    <property type="match status" value="1"/>
</dbReference>
<dbReference type="PANTHER" id="PTHR37049">
    <property type="entry name" value="PEPTIDASE S41 FAMILY PROTEIN"/>
    <property type="match status" value="1"/>
</dbReference>
<dbReference type="Pfam" id="PF23658">
    <property type="entry name" value="PDZ_CPAF_rel"/>
    <property type="match status" value="1"/>
</dbReference>
<organism evidence="3 4">
    <name type="scientific">Lithohypha guttulata</name>
    <dbReference type="NCBI Taxonomy" id="1690604"/>
    <lineage>
        <taxon>Eukaryota</taxon>
        <taxon>Fungi</taxon>
        <taxon>Dikarya</taxon>
        <taxon>Ascomycota</taxon>
        <taxon>Pezizomycotina</taxon>
        <taxon>Eurotiomycetes</taxon>
        <taxon>Chaetothyriomycetidae</taxon>
        <taxon>Chaetothyriales</taxon>
        <taxon>Trichomeriaceae</taxon>
        <taxon>Lithohypha</taxon>
    </lineage>
</organism>
<feature type="region of interest" description="Disordered" evidence="1">
    <location>
        <begin position="48"/>
        <end position="72"/>
    </location>
</feature>
<evidence type="ECO:0000313" key="3">
    <source>
        <dbReference type="EMBL" id="KAK5093260.1"/>
    </source>
</evidence>
<dbReference type="Proteomes" id="UP001345013">
    <property type="component" value="Unassembled WGS sequence"/>
</dbReference>
<feature type="compositionally biased region" description="Basic and acidic residues" evidence="1">
    <location>
        <begin position="88"/>
        <end position="97"/>
    </location>
</feature>
<dbReference type="PANTHER" id="PTHR37049:SF4">
    <property type="entry name" value="RHODANESE DOMAIN-CONTAINING PROTEIN"/>
    <property type="match status" value="1"/>
</dbReference>
<keyword evidence="4" id="KW-1185">Reference proteome</keyword>
<reference evidence="3 4" key="1">
    <citation type="submission" date="2023-08" db="EMBL/GenBank/DDBJ databases">
        <title>Black Yeasts Isolated from many extreme environments.</title>
        <authorList>
            <person name="Coleine C."/>
            <person name="Stajich J.E."/>
            <person name="Selbmann L."/>
        </authorList>
    </citation>
    <scope>NUCLEOTIDE SEQUENCE [LARGE SCALE GENOMIC DNA]</scope>
    <source>
        <strain evidence="3 4">CCFEE 5885</strain>
    </source>
</reference>
<comment type="caution">
    <text evidence="3">The sequence shown here is derived from an EMBL/GenBank/DDBJ whole genome shotgun (WGS) entry which is preliminary data.</text>
</comment>
<dbReference type="InterPro" id="IPR056186">
    <property type="entry name" value="PDZ_CPAF-rel"/>
</dbReference>
<evidence type="ECO:0000313" key="4">
    <source>
        <dbReference type="Proteomes" id="UP001345013"/>
    </source>
</evidence>
<evidence type="ECO:0000259" key="2">
    <source>
        <dbReference type="Pfam" id="PF23658"/>
    </source>
</evidence>
<accession>A0ABR0KDU8</accession>
<protein>
    <recommendedName>
        <fullName evidence="2">CPAF-like PDZ domain-containing protein</fullName>
    </recommendedName>
</protein>
<dbReference type="InterPro" id="IPR052766">
    <property type="entry name" value="S41A_metabolite_peptidase"/>
</dbReference>
<feature type="compositionally biased region" description="Polar residues" evidence="1">
    <location>
        <begin position="98"/>
        <end position="107"/>
    </location>
</feature>
<evidence type="ECO:0000256" key="1">
    <source>
        <dbReference type="SAM" id="MobiDB-lite"/>
    </source>
</evidence>
<feature type="domain" description="CPAF-like PDZ" evidence="2">
    <location>
        <begin position="233"/>
        <end position="359"/>
    </location>
</feature>
<dbReference type="InterPro" id="IPR029045">
    <property type="entry name" value="ClpP/crotonase-like_dom_sf"/>
</dbReference>
<dbReference type="EMBL" id="JAVRRG010000045">
    <property type="protein sequence ID" value="KAK5093260.1"/>
    <property type="molecule type" value="Genomic_DNA"/>
</dbReference>
<dbReference type="Gene3D" id="3.90.226.10">
    <property type="entry name" value="2-enoyl-CoA Hydratase, Chain A, domain 1"/>
    <property type="match status" value="1"/>
</dbReference>
<gene>
    <name evidence="3" type="ORF">LTR24_004379</name>
</gene>
<sequence length="827" mass="89998">MHPEEDFKGPSLGQAMHIRIAVTLLAASQLVTSKPLVVRQAQNTTTAISPPVTETSNSVAQTSTTSTPIDPNANPCAQISQLIYGTPVKRESNDKDTGSGQPSNTIDTSDAATAIEAAPASFTSFTPQVPARLAWECLNDVPLDSASAGPWLESLRPYWEWQSTTAYLKNPPDGYLEPAVDVWGEFESIVSRAASGSFTNEYELEFALYQLTQKTHDGHFRYLPNMVGGIFGFGRPISLVSYSADGIATPKPYVYSDVVSFFVNGTAESSAVTQINGQDAVEYLEDWAQYGSLQDPDALYNNVFYELAQISLGTMGTGAGTFAGAGRGAFIFPGPTTTLTFENGTAVTFENFARVLVPFRNIENGTDLYRTFVNPAVSVSSSVTANNKVAAAAAAAISPPPGYPSPVVIQPNKFIAGYYLDEPGYEDVAVLACASFVGLPGYQDVAYSFLEQASAAGKTKLVIDVSANGGGTILQGYNLFLNLFPDILPYGGSRFRSHEAFDIIGETASERVWYYPFNYTSPPNYVWQDFGGGTPFNYRADVDINYQNFDSWRDKDPLNEFYGDNFTSIIRWNLSDPINAAANGVQINGYGDRSGMPPSRPFAPENIVILSDGYCASTCAIFSEFMTQQAGIKTIAIGGRPKEEPMQAVGGVKGTNNYPFSFINRLVQDTYKLAPDQAGFFNSTSLYSYIDPNTYEIPYVRATSNTAEVNVRDGIREGDESQTPLQFVYEPADCRLWYTAEMTVDVTAIWEKVVDVAWKGGSCVVGSLSEQLYSTKRDEAGSEAEAHRRLRKTMQQMTTAKAAALERSQDLFTDLDSIVPQPGLMLP</sequence>
<feature type="region of interest" description="Disordered" evidence="1">
    <location>
        <begin position="87"/>
        <end position="107"/>
    </location>
</feature>
<proteinExistence type="predicted"/>